<sequence length="179" mass="19920">MDLKVLNQNSRRRAPHVRINLLMYKETEMRDPAHLRTEVGMIHWETYLCASSRRPLVDQLRSQGTKSCQGGMPFGGGCLDGITYIEFFDEMSVPMEKALSDQPLLGQPMMVNHPKLKQIWSVSTTSVAVAVAVAVAMTTAVAASGLVGLCSGRARRFYVGNLHFNVKEDQLRQVKIIIS</sequence>
<reference evidence="2 3" key="1">
    <citation type="submission" date="2019-07" db="EMBL/GenBank/DDBJ databases">
        <title>De Novo Assembly of kiwifruit Actinidia rufa.</title>
        <authorList>
            <person name="Sugita-Konishi S."/>
            <person name="Sato K."/>
            <person name="Mori E."/>
            <person name="Abe Y."/>
            <person name="Kisaki G."/>
            <person name="Hamano K."/>
            <person name="Suezawa K."/>
            <person name="Otani M."/>
            <person name="Fukuda T."/>
            <person name="Manabe T."/>
            <person name="Gomi K."/>
            <person name="Tabuchi M."/>
            <person name="Akimitsu K."/>
            <person name="Kataoka I."/>
        </authorList>
    </citation>
    <scope>NUCLEOTIDE SEQUENCE [LARGE SCALE GENOMIC DNA]</scope>
    <source>
        <strain evidence="3">cv. Fuchu</strain>
    </source>
</reference>
<evidence type="ECO:0000256" key="1">
    <source>
        <dbReference type="SAM" id="Phobius"/>
    </source>
</evidence>
<dbReference type="PANTHER" id="PTHR48036">
    <property type="entry name" value="SPLICING FACTOR (PAD-1), PUTATIVE (AFU_ORTHOLOGUE AFUA_1G15810)-RELATED"/>
    <property type="match status" value="1"/>
</dbReference>
<dbReference type="OrthoDB" id="8123449at2759"/>
<dbReference type="InterPro" id="IPR006509">
    <property type="entry name" value="RBM39_SF"/>
</dbReference>
<gene>
    <name evidence="2" type="ORF">Acr_03g0020290</name>
</gene>
<dbReference type="EMBL" id="BJWL01000003">
    <property type="protein sequence ID" value="GFY85255.1"/>
    <property type="molecule type" value="Genomic_DNA"/>
</dbReference>
<evidence type="ECO:0000313" key="2">
    <source>
        <dbReference type="EMBL" id="GFY85255.1"/>
    </source>
</evidence>
<dbReference type="GO" id="GO:0006397">
    <property type="term" value="P:mRNA processing"/>
    <property type="evidence" value="ECO:0007669"/>
    <property type="project" value="InterPro"/>
</dbReference>
<evidence type="ECO:0000313" key="3">
    <source>
        <dbReference type="Proteomes" id="UP000585474"/>
    </source>
</evidence>
<keyword evidence="3" id="KW-1185">Reference proteome</keyword>
<dbReference type="GO" id="GO:0005634">
    <property type="term" value="C:nucleus"/>
    <property type="evidence" value="ECO:0007669"/>
    <property type="project" value="InterPro"/>
</dbReference>
<name>A0A7J0EFL3_9ERIC</name>
<keyword evidence="1" id="KW-0812">Transmembrane</keyword>
<dbReference type="GO" id="GO:0003723">
    <property type="term" value="F:RNA binding"/>
    <property type="evidence" value="ECO:0007669"/>
    <property type="project" value="InterPro"/>
</dbReference>
<organism evidence="2 3">
    <name type="scientific">Actinidia rufa</name>
    <dbReference type="NCBI Taxonomy" id="165716"/>
    <lineage>
        <taxon>Eukaryota</taxon>
        <taxon>Viridiplantae</taxon>
        <taxon>Streptophyta</taxon>
        <taxon>Embryophyta</taxon>
        <taxon>Tracheophyta</taxon>
        <taxon>Spermatophyta</taxon>
        <taxon>Magnoliopsida</taxon>
        <taxon>eudicotyledons</taxon>
        <taxon>Gunneridae</taxon>
        <taxon>Pentapetalae</taxon>
        <taxon>asterids</taxon>
        <taxon>Ericales</taxon>
        <taxon>Actinidiaceae</taxon>
        <taxon>Actinidia</taxon>
    </lineage>
</organism>
<keyword evidence="1" id="KW-1133">Transmembrane helix</keyword>
<keyword evidence="1" id="KW-0472">Membrane</keyword>
<dbReference type="Proteomes" id="UP000585474">
    <property type="component" value="Unassembled WGS sequence"/>
</dbReference>
<accession>A0A7J0EFL3</accession>
<dbReference type="AlphaFoldDB" id="A0A7J0EFL3"/>
<protein>
    <submittedName>
        <fullName evidence="2">Splicing factor, CC1-like protein</fullName>
    </submittedName>
</protein>
<comment type="caution">
    <text evidence="2">The sequence shown here is derived from an EMBL/GenBank/DDBJ whole genome shotgun (WGS) entry which is preliminary data.</text>
</comment>
<feature type="transmembrane region" description="Helical" evidence="1">
    <location>
        <begin position="127"/>
        <end position="149"/>
    </location>
</feature>
<proteinExistence type="predicted"/>